<dbReference type="PANTHER" id="PTHR33154:SF35">
    <property type="entry name" value="TRANSCRIPTIONAL REGULATOR, ARSR FAMILY"/>
    <property type="match status" value="1"/>
</dbReference>
<keyword evidence="6" id="KW-1185">Reference proteome</keyword>
<dbReference type="InterPro" id="IPR051081">
    <property type="entry name" value="HTH_MetalResp_TranReg"/>
</dbReference>
<feature type="domain" description="HTH arsR-type" evidence="4">
    <location>
        <begin position="25"/>
        <end position="119"/>
    </location>
</feature>
<dbReference type="RefSeq" id="WP_125138261.1">
    <property type="nucleotide sequence ID" value="NZ_LR130778.1"/>
</dbReference>
<evidence type="ECO:0000259" key="4">
    <source>
        <dbReference type="PROSITE" id="PS50987"/>
    </source>
</evidence>
<protein>
    <submittedName>
        <fullName evidence="5">Transcriptional regulator</fullName>
    </submittedName>
</protein>
<evidence type="ECO:0000313" key="6">
    <source>
        <dbReference type="Proteomes" id="UP000279029"/>
    </source>
</evidence>
<dbReference type="Proteomes" id="UP000279029">
    <property type="component" value="Chromosome"/>
</dbReference>
<dbReference type="InterPro" id="IPR036390">
    <property type="entry name" value="WH_DNA-bd_sf"/>
</dbReference>
<keyword evidence="3" id="KW-0804">Transcription</keyword>
<dbReference type="PANTHER" id="PTHR33154">
    <property type="entry name" value="TRANSCRIPTIONAL REGULATOR, ARSR FAMILY"/>
    <property type="match status" value="1"/>
</dbReference>
<keyword evidence="1" id="KW-0805">Transcription regulation</keyword>
<name>A0A3P7S359_9FIRM</name>
<evidence type="ECO:0000313" key="5">
    <source>
        <dbReference type="EMBL" id="VDN49266.1"/>
    </source>
</evidence>
<dbReference type="NCBIfam" id="NF033788">
    <property type="entry name" value="HTH_metalloreg"/>
    <property type="match status" value="1"/>
</dbReference>
<dbReference type="OrthoDB" id="9794330at2"/>
<dbReference type="GO" id="GO:0003677">
    <property type="term" value="F:DNA binding"/>
    <property type="evidence" value="ECO:0007669"/>
    <property type="project" value="UniProtKB-KW"/>
</dbReference>
<dbReference type="Gene3D" id="1.10.10.10">
    <property type="entry name" value="Winged helix-like DNA-binding domain superfamily/Winged helix DNA-binding domain"/>
    <property type="match status" value="1"/>
</dbReference>
<evidence type="ECO:0000256" key="2">
    <source>
        <dbReference type="ARBA" id="ARBA00023125"/>
    </source>
</evidence>
<evidence type="ECO:0000256" key="1">
    <source>
        <dbReference type="ARBA" id="ARBA00023015"/>
    </source>
</evidence>
<dbReference type="AlphaFoldDB" id="A0A3P7S359"/>
<dbReference type="CDD" id="cd00090">
    <property type="entry name" value="HTH_ARSR"/>
    <property type="match status" value="1"/>
</dbReference>
<dbReference type="PROSITE" id="PS50987">
    <property type="entry name" value="HTH_ARSR_2"/>
    <property type="match status" value="1"/>
</dbReference>
<dbReference type="InterPro" id="IPR001845">
    <property type="entry name" value="HTH_ArsR_DNA-bd_dom"/>
</dbReference>
<organism evidence="5 6">
    <name type="scientific">Petrocella atlantisensis</name>
    <dbReference type="NCBI Taxonomy" id="2173034"/>
    <lineage>
        <taxon>Bacteria</taxon>
        <taxon>Bacillati</taxon>
        <taxon>Bacillota</taxon>
        <taxon>Clostridia</taxon>
        <taxon>Lachnospirales</taxon>
        <taxon>Vallitaleaceae</taxon>
        <taxon>Petrocella</taxon>
    </lineage>
</organism>
<dbReference type="Pfam" id="PF01022">
    <property type="entry name" value="HTH_5"/>
    <property type="match status" value="1"/>
</dbReference>
<dbReference type="SUPFAM" id="SSF46785">
    <property type="entry name" value="Winged helix' DNA-binding domain"/>
    <property type="match status" value="1"/>
</dbReference>
<dbReference type="EMBL" id="LR130778">
    <property type="protein sequence ID" value="VDN49266.1"/>
    <property type="molecule type" value="Genomic_DNA"/>
</dbReference>
<dbReference type="GO" id="GO:0003700">
    <property type="term" value="F:DNA-binding transcription factor activity"/>
    <property type="evidence" value="ECO:0007669"/>
    <property type="project" value="InterPro"/>
</dbReference>
<reference evidence="5 6" key="1">
    <citation type="submission" date="2018-09" db="EMBL/GenBank/DDBJ databases">
        <authorList>
            <person name="Postec A."/>
        </authorList>
    </citation>
    <scope>NUCLEOTIDE SEQUENCE [LARGE SCALE GENOMIC DNA]</scope>
    <source>
        <strain evidence="5">70B-A</strain>
    </source>
</reference>
<dbReference type="InterPro" id="IPR011991">
    <property type="entry name" value="ArsR-like_HTH"/>
</dbReference>
<evidence type="ECO:0000256" key="3">
    <source>
        <dbReference type="ARBA" id="ARBA00023163"/>
    </source>
</evidence>
<accession>A0A3P7S359</accession>
<gene>
    <name evidence="5" type="ORF">PATL70BA_3339</name>
</gene>
<dbReference type="PRINTS" id="PR00778">
    <property type="entry name" value="HTHARSR"/>
</dbReference>
<dbReference type="SMART" id="SM00418">
    <property type="entry name" value="HTH_ARSR"/>
    <property type="match status" value="1"/>
</dbReference>
<dbReference type="KEGG" id="cbar:PATL70BA_3339"/>
<proteinExistence type="predicted"/>
<dbReference type="InterPro" id="IPR036388">
    <property type="entry name" value="WH-like_DNA-bd_sf"/>
</dbReference>
<sequence length="119" mass="13807">MTTSNQRTDCEPNNPQKVEMLKEKLNSRTNIDSVVDFLKIISDPTRMKMLLILEHDEVSVNDIAVTMDMTKSAISHQLKLLKDMGYVKGRKEGRQKYYTLYDDHIVNIIHAAYDHVKHC</sequence>
<keyword evidence="2" id="KW-0238">DNA-binding</keyword>